<evidence type="ECO:0000256" key="2">
    <source>
        <dbReference type="SAM" id="Phobius"/>
    </source>
</evidence>
<dbReference type="PANTHER" id="PTHR35482">
    <property type="entry name" value="CYTOCHROME C OXIDASE SUBUNIT"/>
    <property type="match status" value="1"/>
</dbReference>
<proteinExistence type="predicted"/>
<organism evidence="3 4">
    <name type="scientific">Vanilla planifolia</name>
    <name type="common">Vanilla</name>
    <dbReference type="NCBI Taxonomy" id="51239"/>
    <lineage>
        <taxon>Eukaryota</taxon>
        <taxon>Viridiplantae</taxon>
        <taxon>Streptophyta</taxon>
        <taxon>Embryophyta</taxon>
        <taxon>Tracheophyta</taxon>
        <taxon>Spermatophyta</taxon>
        <taxon>Magnoliopsida</taxon>
        <taxon>Liliopsida</taxon>
        <taxon>Asparagales</taxon>
        <taxon>Orchidaceae</taxon>
        <taxon>Vanilloideae</taxon>
        <taxon>Vanilleae</taxon>
        <taxon>Vanilla</taxon>
    </lineage>
</organism>
<dbReference type="AlphaFoldDB" id="A0A835VKV1"/>
<keyword evidence="2" id="KW-1133">Transmembrane helix</keyword>
<dbReference type="EMBL" id="JADCNM010000001">
    <property type="protein sequence ID" value="KAG0500785.1"/>
    <property type="molecule type" value="Genomic_DNA"/>
</dbReference>
<keyword evidence="2" id="KW-0472">Membrane</keyword>
<protein>
    <submittedName>
        <fullName evidence="3">Uncharacterized protein</fullName>
    </submittedName>
</protein>
<evidence type="ECO:0000313" key="3">
    <source>
        <dbReference type="EMBL" id="KAG0500785.1"/>
    </source>
</evidence>
<dbReference type="PANTHER" id="PTHR35482:SF1">
    <property type="entry name" value="CYTOCHROME C OXIDASE SUBUNIT"/>
    <property type="match status" value="1"/>
</dbReference>
<feature type="region of interest" description="Disordered" evidence="1">
    <location>
        <begin position="1"/>
        <end position="22"/>
    </location>
</feature>
<keyword evidence="2" id="KW-0812">Transmembrane</keyword>
<feature type="transmembrane region" description="Helical" evidence="2">
    <location>
        <begin position="421"/>
        <end position="440"/>
    </location>
</feature>
<evidence type="ECO:0000313" key="4">
    <source>
        <dbReference type="Proteomes" id="UP000639772"/>
    </source>
</evidence>
<dbReference type="Proteomes" id="UP000639772">
    <property type="component" value="Chromosome 1"/>
</dbReference>
<sequence>MASLSLMKALPPSAPTHPSLSRRRFNFRKAIAASASEDVPSTRESEASERVKLAFAKARAYKKARMSATPQVPVTDQKPSTESADEGQSGDGLDLVVPERVKLAMQKAKEYKKNKEAAVAGPSDVSEGQDDIPLKNFEKSLVDDKLNNIDDPKISSKDFLGLDFSEKKSYRGMPPGLIPLEESLCFGEMPEVEIIVGDASKFGSTLPSTSALSEVNDCNGLFKPKVTTWGASPRPENISKTFGGGRVIQPGDALESAEEKEAKEKQSRELIAAYKEKMGLIVDAKTSAECEKSLKEGDSLMDKGLLIEALPYFEKVMNSVIFQSELHGFAALHWSICQDSLNRPKEARVMYEKLSFHPNFDVSKKAKMFAFSFKAMEMLKVKSSYISRTTGYEHLFNALQENSVIYIASVEDKNEAILEQAFPYLVFLLSPILIVFLAVARKLL</sequence>
<feature type="region of interest" description="Disordered" evidence="1">
    <location>
        <begin position="62"/>
        <end position="96"/>
    </location>
</feature>
<reference evidence="3 4" key="1">
    <citation type="journal article" date="2020" name="Nat. Food">
        <title>A phased Vanilla planifolia genome enables genetic improvement of flavour and production.</title>
        <authorList>
            <person name="Hasing T."/>
            <person name="Tang H."/>
            <person name="Brym M."/>
            <person name="Khazi F."/>
            <person name="Huang T."/>
            <person name="Chambers A.H."/>
        </authorList>
    </citation>
    <scope>NUCLEOTIDE SEQUENCE [LARGE SCALE GENOMIC DNA]</scope>
    <source>
        <tissue evidence="3">Leaf</tissue>
    </source>
</reference>
<feature type="compositionally biased region" description="Polar residues" evidence="1">
    <location>
        <begin position="68"/>
        <end position="82"/>
    </location>
</feature>
<name>A0A835VKV1_VANPL</name>
<accession>A0A835VKV1</accession>
<dbReference type="OrthoDB" id="206869at2759"/>
<comment type="caution">
    <text evidence="3">The sequence shown here is derived from an EMBL/GenBank/DDBJ whole genome shotgun (WGS) entry which is preliminary data.</text>
</comment>
<gene>
    <name evidence="3" type="ORF">HPP92_000857</name>
</gene>
<evidence type="ECO:0000256" key="1">
    <source>
        <dbReference type="SAM" id="MobiDB-lite"/>
    </source>
</evidence>